<dbReference type="Gene3D" id="3.70.10.10">
    <property type="match status" value="1"/>
</dbReference>
<dbReference type="InterPro" id="IPR046938">
    <property type="entry name" value="DNA_clamp_sf"/>
</dbReference>
<evidence type="ECO:0000256" key="4">
    <source>
        <dbReference type="ARBA" id="ARBA00022490"/>
    </source>
</evidence>
<dbReference type="InterPro" id="IPR001001">
    <property type="entry name" value="DNA_polIII_beta"/>
</dbReference>
<dbReference type="InterPro" id="IPR022634">
    <property type="entry name" value="DNA_polIII_beta_N"/>
</dbReference>
<dbReference type="GO" id="GO:0003677">
    <property type="term" value="F:DNA binding"/>
    <property type="evidence" value="ECO:0007669"/>
    <property type="project" value="UniProtKB-UniRule"/>
</dbReference>
<dbReference type="AlphaFoldDB" id="A0A1M5C1C8"/>
<dbReference type="SMART" id="SM00480">
    <property type="entry name" value="POL3Bc"/>
    <property type="match status" value="1"/>
</dbReference>
<dbReference type="Pfam" id="PF02767">
    <property type="entry name" value="DNA_pol3_beta_2"/>
    <property type="match status" value="1"/>
</dbReference>
<evidence type="ECO:0000256" key="8">
    <source>
        <dbReference type="ARBA" id="ARBA00022932"/>
    </source>
</evidence>
<dbReference type="RefSeq" id="WP_073166567.1">
    <property type="nucleotide sequence ID" value="NZ_FQUW01000033.1"/>
</dbReference>
<keyword evidence="15" id="KW-1185">Reference proteome</keyword>
<dbReference type="NCBIfam" id="TIGR00663">
    <property type="entry name" value="dnan"/>
    <property type="match status" value="1"/>
</dbReference>
<keyword evidence="6 10" id="KW-0548">Nucleotidyltransferase</keyword>
<reference evidence="15" key="1">
    <citation type="submission" date="2016-11" db="EMBL/GenBank/DDBJ databases">
        <authorList>
            <person name="Varghese N."/>
            <person name="Submissions S."/>
        </authorList>
    </citation>
    <scope>NUCLEOTIDE SEQUENCE [LARGE SCALE GENOMIC DNA]</scope>
    <source>
        <strain evidence="15">DSM 11792</strain>
    </source>
</reference>
<keyword evidence="9" id="KW-0238">DNA-binding</keyword>
<evidence type="ECO:0000256" key="7">
    <source>
        <dbReference type="ARBA" id="ARBA00022705"/>
    </source>
</evidence>
<evidence type="ECO:0000313" key="14">
    <source>
        <dbReference type="EMBL" id="SHF48476.1"/>
    </source>
</evidence>
<protein>
    <recommendedName>
        <fullName evidence="3 10">Beta sliding clamp</fullName>
    </recommendedName>
</protein>
<evidence type="ECO:0000259" key="12">
    <source>
        <dbReference type="Pfam" id="PF02767"/>
    </source>
</evidence>
<dbReference type="GO" id="GO:0005737">
    <property type="term" value="C:cytoplasm"/>
    <property type="evidence" value="ECO:0007669"/>
    <property type="project" value="UniProtKB-SubCell"/>
</dbReference>
<comment type="function">
    <text evidence="10">Confers DNA tethering and processivity to DNA polymerases and other proteins. Acts as a clamp, forming a ring around DNA (a reaction catalyzed by the clamp-loading complex) which diffuses in an ATP-independent manner freely and bidirectionally along dsDNA. Initially characterized for its ability to contact the catalytic subunit of DNA polymerase III (Pol III), a complex, multichain enzyme responsible for most of the replicative synthesis in bacteria; Pol III exhibits 3'-5' exonuclease proofreading activity. The beta chain is required for initiation of replication as well as for processivity of DNA replication.</text>
</comment>
<dbReference type="SUPFAM" id="SSF55979">
    <property type="entry name" value="DNA clamp"/>
    <property type="match status" value="3"/>
</dbReference>
<keyword evidence="4 10" id="KW-0963">Cytoplasm</keyword>
<dbReference type="PANTHER" id="PTHR30478">
    <property type="entry name" value="DNA POLYMERASE III SUBUNIT BETA"/>
    <property type="match status" value="1"/>
</dbReference>
<sequence>MKFNASKPALMHAINAVQKAVSPRSPLPVLTGILFEVTGNRLYLTGSDTELTIQCNIEVETETEGAIVLPIRYISDLVRSLPDIPIQFNSIPGSTSVIITYGTSQVSIHGYEPEQYPRLPSINRGTGIQVPQDELKEMLRQVLFAVSNDETRPVFTGVLMQVDGKQFRLVATDTYRLAMKNYQLEEEIEQPVRAIIPGKTLGEVARLTGNTEEKISIILEENHAFFSTADLKIASRLIAGQYPPYEQVIPREFVTRTRVTTREIMDATERASLLARDGYPVVKFTLQENSCVVSVQTQAGWIREEISGLVEGEPLEIWFNARYMSESLRALNSDELCLELTGPLSAAVLRPAGDDSYLSLLLPAKPPKD</sequence>
<proteinExistence type="inferred from homology"/>
<evidence type="ECO:0000256" key="3">
    <source>
        <dbReference type="ARBA" id="ARBA00021035"/>
    </source>
</evidence>
<organism evidence="14 15">
    <name type="scientific">Desulfofundulus australicus DSM 11792</name>
    <dbReference type="NCBI Taxonomy" id="1121425"/>
    <lineage>
        <taxon>Bacteria</taxon>
        <taxon>Bacillati</taxon>
        <taxon>Bacillota</taxon>
        <taxon>Clostridia</taxon>
        <taxon>Eubacteriales</taxon>
        <taxon>Peptococcaceae</taxon>
        <taxon>Desulfofundulus</taxon>
    </lineage>
</organism>
<dbReference type="Pfam" id="PF02768">
    <property type="entry name" value="DNA_pol3_beta_3"/>
    <property type="match status" value="1"/>
</dbReference>
<feature type="domain" description="DNA polymerase III beta sliding clamp N-terminal" evidence="11">
    <location>
        <begin position="1"/>
        <end position="120"/>
    </location>
</feature>
<dbReference type="Pfam" id="PF00712">
    <property type="entry name" value="DNA_pol3_beta"/>
    <property type="match status" value="1"/>
</dbReference>
<evidence type="ECO:0000259" key="13">
    <source>
        <dbReference type="Pfam" id="PF02768"/>
    </source>
</evidence>
<keyword evidence="8 10" id="KW-0239">DNA-directed DNA polymerase</keyword>
<evidence type="ECO:0000256" key="1">
    <source>
        <dbReference type="ARBA" id="ARBA00004496"/>
    </source>
</evidence>
<evidence type="ECO:0000256" key="5">
    <source>
        <dbReference type="ARBA" id="ARBA00022679"/>
    </source>
</evidence>
<accession>A0A1M5C1C8</accession>
<comment type="subcellular location">
    <subcellularLocation>
        <location evidence="1 10">Cytoplasm</location>
    </subcellularLocation>
</comment>
<evidence type="ECO:0000256" key="10">
    <source>
        <dbReference type="PIRNR" id="PIRNR000804"/>
    </source>
</evidence>
<gene>
    <name evidence="14" type="ORF">SAMN02745218_02378</name>
</gene>
<evidence type="ECO:0000256" key="6">
    <source>
        <dbReference type="ARBA" id="ARBA00022695"/>
    </source>
</evidence>
<evidence type="ECO:0000256" key="2">
    <source>
        <dbReference type="ARBA" id="ARBA00010752"/>
    </source>
</evidence>
<dbReference type="InterPro" id="IPR022635">
    <property type="entry name" value="DNA_polIII_beta_C"/>
</dbReference>
<evidence type="ECO:0000256" key="9">
    <source>
        <dbReference type="ARBA" id="ARBA00023125"/>
    </source>
</evidence>
<dbReference type="GO" id="GO:0009360">
    <property type="term" value="C:DNA polymerase III complex"/>
    <property type="evidence" value="ECO:0007669"/>
    <property type="project" value="InterPro"/>
</dbReference>
<dbReference type="InterPro" id="IPR022637">
    <property type="entry name" value="DNA_polIII_beta_cen"/>
</dbReference>
<dbReference type="EMBL" id="FQUW01000033">
    <property type="protein sequence ID" value="SHF48476.1"/>
    <property type="molecule type" value="Genomic_DNA"/>
</dbReference>
<feature type="domain" description="DNA polymerase III beta sliding clamp C-terminal" evidence="13">
    <location>
        <begin position="247"/>
        <end position="364"/>
    </location>
</feature>
<keyword evidence="7 10" id="KW-0235">DNA replication</keyword>
<evidence type="ECO:0000259" key="11">
    <source>
        <dbReference type="Pfam" id="PF00712"/>
    </source>
</evidence>
<keyword evidence="5 10" id="KW-0808">Transferase</keyword>
<dbReference type="GO" id="GO:0008408">
    <property type="term" value="F:3'-5' exonuclease activity"/>
    <property type="evidence" value="ECO:0007669"/>
    <property type="project" value="InterPro"/>
</dbReference>
<feature type="domain" description="DNA polymerase III beta sliding clamp central" evidence="12">
    <location>
        <begin position="129"/>
        <end position="243"/>
    </location>
</feature>
<dbReference type="CDD" id="cd00140">
    <property type="entry name" value="beta_clamp"/>
    <property type="match status" value="1"/>
</dbReference>
<comment type="subunit">
    <text evidence="10">Forms a ring-shaped head-to-tail homodimer around DNA.</text>
</comment>
<evidence type="ECO:0000313" key="15">
    <source>
        <dbReference type="Proteomes" id="UP000184196"/>
    </source>
</evidence>
<comment type="similarity">
    <text evidence="2 10">Belongs to the beta sliding clamp family.</text>
</comment>
<dbReference type="Gene3D" id="3.10.150.10">
    <property type="entry name" value="DNA Polymerase III, subunit A, domain 2"/>
    <property type="match status" value="1"/>
</dbReference>
<name>A0A1M5C1C8_9FIRM</name>
<dbReference type="PIRSF" id="PIRSF000804">
    <property type="entry name" value="DNA_pol_III_b"/>
    <property type="match status" value="1"/>
</dbReference>
<dbReference type="Proteomes" id="UP000184196">
    <property type="component" value="Unassembled WGS sequence"/>
</dbReference>
<dbReference type="GO" id="GO:0006271">
    <property type="term" value="P:DNA strand elongation involved in DNA replication"/>
    <property type="evidence" value="ECO:0007669"/>
    <property type="project" value="TreeGrafter"/>
</dbReference>
<dbReference type="PANTHER" id="PTHR30478:SF0">
    <property type="entry name" value="BETA SLIDING CLAMP"/>
    <property type="match status" value="1"/>
</dbReference>
<dbReference type="GO" id="GO:0003887">
    <property type="term" value="F:DNA-directed DNA polymerase activity"/>
    <property type="evidence" value="ECO:0007669"/>
    <property type="project" value="UniProtKB-UniRule"/>
</dbReference>